<organism evidence="1">
    <name type="scientific">Anguilla anguilla</name>
    <name type="common">European freshwater eel</name>
    <name type="synonym">Muraena anguilla</name>
    <dbReference type="NCBI Taxonomy" id="7936"/>
    <lineage>
        <taxon>Eukaryota</taxon>
        <taxon>Metazoa</taxon>
        <taxon>Chordata</taxon>
        <taxon>Craniata</taxon>
        <taxon>Vertebrata</taxon>
        <taxon>Euteleostomi</taxon>
        <taxon>Actinopterygii</taxon>
        <taxon>Neopterygii</taxon>
        <taxon>Teleostei</taxon>
        <taxon>Anguilliformes</taxon>
        <taxon>Anguillidae</taxon>
        <taxon>Anguilla</taxon>
    </lineage>
</organism>
<protein>
    <submittedName>
        <fullName evidence="1">Uncharacterized protein</fullName>
    </submittedName>
</protein>
<accession>A0A0E9W5J5</accession>
<reference evidence="1" key="1">
    <citation type="submission" date="2014-11" db="EMBL/GenBank/DDBJ databases">
        <authorList>
            <person name="Amaro Gonzalez C."/>
        </authorList>
    </citation>
    <scope>NUCLEOTIDE SEQUENCE</scope>
</reference>
<dbReference type="AlphaFoldDB" id="A0A0E9W5J5"/>
<evidence type="ECO:0000313" key="1">
    <source>
        <dbReference type="EMBL" id="JAH85591.1"/>
    </source>
</evidence>
<dbReference type="EMBL" id="GBXM01022986">
    <property type="protein sequence ID" value="JAH85591.1"/>
    <property type="molecule type" value="Transcribed_RNA"/>
</dbReference>
<reference evidence="1" key="2">
    <citation type="journal article" date="2015" name="Fish Shellfish Immunol.">
        <title>Early steps in the European eel (Anguilla anguilla)-Vibrio vulnificus interaction in the gills: Role of the RtxA13 toxin.</title>
        <authorList>
            <person name="Callol A."/>
            <person name="Pajuelo D."/>
            <person name="Ebbesson L."/>
            <person name="Teles M."/>
            <person name="MacKenzie S."/>
            <person name="Amaro C."/>
        </authorList>
    </citation>
    <scope>NUCLEOTIDE SEQUENCE</scope>
</reference>
<name>A0A0E9W5J5_ANGAN</name>
<proteinExistence type="predicted"/>
<sequence>MYNPYCMCSGYILTRRTTPLKRRQKVACQENAAPTKVIGY</sequence>